<comment type="caution">
    <text evidence="3">The sequence shown here is derived from an EMBL/GenBank/DDBJ whole genome shotgun (WGS) entry which is preliminary data.</text>
</comment>
<proteinExistence type="predicted"/>
<organism evidence="3 4">
    <name type="scientific">Candidatus Uhrbacteria bacterium CG10_big_fil_rev_8_21_14_0_10_48_11</name>
    <dbReference type="NCBI Taxonomy" id="1975037"/>
    <lineage>
        <taxon>Bacteria</taxon>
        <taxon>Candidatus Uhriibacteriota</taxon>
    </lineage>
</organism>
<feature type="signal peptide" evidence="2">
    <location>
        <begin position="1"/>
        <end position="22"/>
    </location>
</feature>
<evidence type="ECO:0000256" key="2">
    <source>
        <dbReference type="SAM" id="SignalP"/>
    </source>
</evidence>
<dbReference type="AlphaFoldDB" id="A0A2M8LE43"/>
<evidence type="ECO:0000313" key="4">
    <source>
        <dbReference type="Proteomes" id="UP000231152"/>
    </source>
</evidence>
<feature type="transmembrane region" description="Helical" evidence="1">
    <location>
        <begin position="55"/>
        <end position="74"/>
    </location>
</feature>
<feature type="transmembrane region" description="Helical" evidence="1">
    <location>
        <begin position="150"/>
        <end position="168"/>
    </location>
</feature>
<feature type="transmembrane region" description="Helical" evidence="1">
    <location>
        <begin position="269"/>
        <end position="286"/>
    </location>
</feature>
<dbReference type="Proteomes" id="UP000231152">
    <property type="component" value="Unassembled WGS sequence"/>
</dbReference>
<feature type="transmembrane region" description="Helical" evidence="1">
    <location>
        <begin position="198"/>
        <end position="218"/>
    </location>
</feature>
<evidence type="ECO:0000256" key="1">
    <source>
        <dbReference type="SAM" id="Phobius"/>
    </source>
</evidence>
<feature type="transmembrane region" description="Helical" evidence="1">
    <location>
        <begin position="174"/>
        <end position="191"/>
    </location>
</feature>
<protein>
    <recommendedName>
        <fullName evidence="5">DoxX family protein</fullName>
    </recommendedName>
</protein>
<feature type="transmembrane region" description="Helical" evidence="1">
    <location>
        <begin position="238"/>
        <end position="262"/>
    </location>
</feature>
<name>A0A2M8LE43_9BACT</name>
<keyword evidence="1" id="KW-0812">Transmembrane</keyword>
<accession>A0A2M8LE43</accession>
<feature type="chain" id="PRO_5015006236" description="DoxX family protein" evidence="2">
    <location>
        <begin position="23"/>
        <end position="325"/>
    </location>
</feature>
<keyword evidence="2" id="KW-0732">Signal</keyword>
<keyword evidence="1" id="KW-0472">Membrane</keyword>
<evidence type="ECO:0008006" key="5">
    <source>
        <dbReference type="Google" id="ProtNLM"/>
    </source>
</evidence>
<dbReference type="EMBL" id="PFET01000012">
    <property type="protein sequence ID" value="PJE75695.1"/>
    <property type="molecule type" value="Genomic_DNA"/>
</dbReference>
<evidence type="ECO:0000313" key="3">
    <source>
        <dbReference type="EMBL" id="PJE75695.1"/>
    </source>
</evidence>
<keyword evidence="1" id="KW-1133">Transmembrane helix</keyword>
<feature type="transmembrane region" description="Helical" evidence="1">
    <location>
        <begin position="95"/>
        <end position="113"/>
    </location>
</feature>
<gene>
    <name evidence="3" type="ORF">COV04_03810</name>
</gene>
<sequence length="325" mass="35975">MKTFFKIFSTVLFFCLPFLASAHEVYVLGDEAIAHDSVNSSTNPFMAIASSESQFAFWAFLGIVLVLLVLIISLSRWAERLLDPLLFKLKPYAPAIERVTIGASFLASAYYGALFGPELPLSSIVGGVLVLRIVLVVIGVLFIFGIGKRVAAVVALIIFADATLQYGFYMLTYLGYLGAALMPLILGRAALVKKEQALASFVLRVLFGFSLLYASFYAKFLHSSLALATVTRYHLTNYFHFEPLFLVLGAMIVEMLLGFFYIMGFEIRFTSILFIGFIGVSIAFFGEAVWPHIILFGTALALFVHGYDHFSIEGRFLKKGIEPVL</sequence>
<reference evidence="3 4" key="1">
    <citation type="submission" date="2017-09" db="EMBL/GenBank/DDBJ databases">
        <title>Depth-based differentiation of microbial function through sediment-hosted aquifers and enrichment of novel symbionts in the deep terrestrial subsurface.</title>
        <authorList>
            <person name="Probst A.J."/>
            <person name="Ladd B."/>
            <person name="Jarett J.K."/>
            <person name="Geller-Mcgrath D.E."/>
            <person name="Sieber C.M."/>
            <person name="Emerson J.B."/>
            <person name="Anantharaman K."/>
            <person name="Thomas B.C."/>
            <person name="Malmstrom R."/>
            <person name="Stieglmeier M."/>
            <person name="Klingl A."/>
            <person name="Woyke T."/>
            <person name="Ryan C.M."/>
            <person name="Banfield J.F."/>
        </authorList>
    </citation>
    <scope>NUCLEOTIDE SEQUENCE [LARGE SCALE GENOMIC DNA]</scope>
    <source>
        <strain evidence="3">CG10_big_fil_rev_8_21_14_0_10_48_11</strain>
    </source>
</reference>
<feature type="transmembrane region" description="Helical" evidence="1">
    <location>
        <begin position="119"/>
        <end position="143"/>
    </location>
</feature>